<dbReference type="EnsemblPlants" id="KEH16168">
    <property type="protein sequence ID" value="KEH16168"/>
    <property type="gene ID" value="MTR_0291s0040"/>
</dbReference>
<dbReference type="EMBL" id="PSQE01000001">
    <property type="protein sequence ID" value="RHN79203.1"/>
    <property type="molecule type" value="Genomic_DNA"/>
</dbReference>
<protein>
    <submittedName>
        <fullName evidence="3 4">Late nodulin</fullName>
    </submittedName>
</protein>
<reference evidence="5" key="3">
    <citation type="submission" date="2015-06" db="UniProtKB">
        <authorList>
            <consortium name="EnsemblPlants"/>
        </authorList>
    </citation>
    <scope>IDENTIFICATION</scope>
    <source>
        <strain evidence="5">cv. Jemalong A17</strain>
    </source>
</reference>
<evidence type="ECO:0000313" key="7">
    <source>
        <dbReference type="Proteomes" id="UP000265566"/>
    </source>
</evidence>
<dbReference type="Gramene" id="rna2940">
    <property type="protein sequence ID" value="RHN79203.1"/>
    <property type="gene ID" value="gene2940"/>
</dbReference>
<evidence type="ECO:0000313" key="4">
    <source>
        <dbReference type="EMBL" id="RHN79203.1"/>
    </source>
</evidence>
<dbReference type="Pfam" id="PF07127">
    <property type="entry name" value="Nodulin_late"/>
    <property type="match status" value="1"/>
</dbReference>
<evidence type="ECO:0000313" key="5">
    <source>
        <dbReference type="EnsemblPlants" id="KEH16168"/>
    </source>
</evidence>
<reference evidence="4" key="5">
    <citation type="journal article" date="2018" name="Nat. Plants">
        <title>Whole-genome landscape of Medicago truncatula symbiotic genes.</title>
        <authorList>
            <person name="Pecrix Y."/>
            <person name="Gamas P."/>
            <person name="Carrere S."/>
        </authorList>
    </citation>
    <scope>NUCLEOTIDE SEQUENCE</scope>
    <source>
        <tissue evidence="4">Leaves</tissue>
    </source>
</reference>
<keyword evidence="6" id="KW-1185">Reference proteome</keyword>
<feature type="domain" description="Late nodulin" evidence="2">
    <location>
        <begin position="1"/>
        <end position="51"/>
    </location>
</feature>
<dbReference type="InterPro" id="IPR009810">
    <property type="entry name" value="Nodulin_late_dom"/>
</dbReference>
<dbReference type="EMBL" id="KL403016">
    <property type="protein sequence ID" value="KEH16168.1"/>
    <property type="molecule type" value="Genomic_DNA"/>
</dbReference>
<reference evidence="3 6" key="1">
    <citation type="journal article" date="2011" name="Nature">
        <title>The Medicago genome provides insight into the evolution of rhizobial symbioses.</title>
        <authorList>
            <person name="Young N.D."/>
            <person name="Debelle F."/>
            <person name="Oldroyd G.E."/>
            <person name="Geurts R."/>
            <person name="Cannon S.B."/>
            <person name="Udvardi M.K."/>
            <person name="Benedito V.A."/>
            <person name="Mayer K.F."/>
            <person name="Gouzy J."/>
            <person name="Schoof H."/>
            <person name="Van de Peer Y."/>
            <person name="Proost S."/>
            <person name="Cook D.R."/>
            <person name="Meyers B.C."/>
            <person name="Spannagl M."/>
            <person name="Cheung F."/>
            <person name="De Mita S."/>
            <person name="Krishnakumar V."/>
            <person name="Gundlach H."/>
            <person name="Zhou S."/>
            <person name="Mudge J."/>
            <person name="Bharti A.K."/>
            <person name="Murray J.D."/>
            <person name="Naoumkina M.A."/>
            <person name="Rosen B."/>
            <person name="Silverstein K.A."/>
            <person name="Tang H."/>
            <person name="Rombauts S."/>
            <person name="Zhao P.X."/>
            <person name="Zhou P."/>
            <person name="Barbe V."/>
            <person name="Bardou P."/>
            <person name="Bechner M."/>
            <person name="Bellec A."/>
            <person name="Berger A."/>
            <person name="Berges H."/>
            <person name="Bidwell S."/>
            <person name="Bisseling T."/>
            <person name="Choisne N."/>
            <person name="Couloux A."/>
            <person name="Denny R."/>
            <person name="Deshpande S."/>
            <person name="Dai X."/>
            <person name="Doyle J.J."/>
            <person name="Dudez A.M."/>
            <person name="Farmer A.D."/>
            <person name="Fouteau S."/>
            <person name="Franken C."/>
            <person name="Gibelin C."/>
            <person name="Gish J."/>
            <person name="Goldstein S."/>
            <person name="Gonzalez A.J."/>
            <person name="Green P.J."/>
            <person name="Hallab A."/>
            <person name="Hartog M."/>
            <person name="Hua A."/>
            <person name="Humphray S.J."/>
            <person name="Jeong D.H."/>
            <person name="Jing Y."/>
            <person name="Jocker A."/>
            <person name="Kenton S.M."/>
            <person name="Kim D.J."/>
            <person name="Klee K."/>
            <person name="Lai H."/>
            <person name="Lang C."/>
            <person name="Lin S."/>
            <person name="Macmil S.L."/>
            <person name="Magdelenat G."/>
            <person name="Matthews L."/>
            <person name="McCorrison J."/>
            <person name="Monaghan E.L."/>
            <person name="Mun J.H."/>
            <person name="Najar F.Z."/>
            <person name="Nicholson C."/>
            <person name="Noirot C."/>
            <person name="O'Bleness M."/>
            <person name="Paule C.R."/>
            <person name="Poulain J."/>
            <person name="Prion F."/>
            <person name="Qin B."/>
            <person name="Qu C."/>
            <person name="Retzel E.F."/>
            <person name="Riddle C."/>
            <person name="Sallet E."/>
            <person name="Samain S."/>
            <person name="Samson N."/>
            <person name="Sanders I."/>
            <person name="Saurat O."/>
            <person name="Scarpelli C."/>
            <person name="Schiex T."/>
            <person name="Segurens B."/>
            <person name="Severin A.J."/>
            <person name="Sherrier D.J."/>
            <person name="Shi R."/>
            <person name="Sims S."/>
            <person name="Singer S.R."/>
            <person name="Sinharoy S."/>
            <person name="Sterck L."/>
            <person name="Viollet A."/>
            <person name="Wang B.B."/>
            <person name="Wang K."/>
            <person name="Wang M."/>
            <person name="Wang X."/>
            <person name="Warfsmann J."/>
            <person name="Weissenbach J."/>
            <person name="White D.D."/>
            <person name="White J.D."/>
            <person name="Wiley G.B."/>
            <person name="Wincker P."/>
            <person name="Xing Y."/>
            <person name="Yang L."/>
            <person name="Yao Z."/>
            <person name="Ying F."/>
            <person name="Zhai J."/>
            <person name="Zhou L."/>
            <person name="Zuber A."/>
            <person name="Denarie J."/>
            <person name="Dixon R.A."/>
            <person name="May G.D."/>
            <person name="Schwartz D.C."/>
            <person name="Rogers J."/>
            <person name="Quetier F."/>
            <person name="Town C.D."/>
            <person name="Roe B.A."/>
        </authorList>
    </citation>
    <scope>NUCLEOTIDE SEQUENCE [LARGE SCALE GENOMIC DNA]</scope>
    <source>
        <strain evidence="3">A17</strain>
        <strain evidence="5 6">cv. Jemalong A17</strain>
    </source>
</reference>
<dbReference type="Proteomes" id="UP000265566">
    <property type="component" value="Chromosome 1"/>
</dbReference>
<evidence type="ECO:0000259" key="2">
    <source>
        <dbReference type="Pfam" id="PF07127"/>
    </source>
</evidence>
<sequence>MSQIFKFSLIIFFSLLLVVTNGYWKCTLDNDCPKNMCLLPQIAQCVKFNCECKFYFYVQ</sequence>
<proteinExistence type="predicted"/>
<reference evidence="3 6" key="2">
    <citation type="journal article" date="2014" name="BMC Genomics">
        <title>An improved genome release (version Mt4.0) for the model legume Medicago truncatula.</title>
        <authorList>
            <person name="Tang H."/>
            <person name="Krishnakumar V."/>
            <person name="Bidwell S."/>
            <person name="Rosen B."/>
            <person name="Chan A."/>
            <person name="Zhou S."/>
            <person name="Gentzbittel L."/>
            <person name="Childs K.L."/>
            <person name="Yandell M."/>
            <person name="Gundlach H."/>
            <person name="Mayer K.F."/>
            <person name="Schwartz D.C."/>
            <person name="Town C.D."/>
        </authorList>
    </citation>
    <scope>GENOME REANNOTATION</scope>
    <source>
        <strain evidence="3">A17</strain>
        <strain evidence="5 6">cv. Jemalong A17</strain>
    </source>
</reference>
<keyword evidence="1" id="KW-0732">Signal</keyword>
<dbReference type="HOGENOM" id="CLU_181053_0_0_1"/>
<dbReference type="Proteomes" id="UP000002051">
    <property type="component" value="Unassembled WGS sequence"/>
</dbReference>
<evidence type="ECO:0000313" key="6">
    <source>
        <dbReference type="Proteomes" id="UP000002051"/>
    </source>
</evidence>
<gene>
    <name evidence="3" type="ORF">MTR_0291s0040</name>
    <name evidence="4" type="ORF">MtrunA17_Chr1g0174561</name>
</gene>
<reference evidence="7" key="4">
    <citation type="journal article" date="2018" name="Nat. Plants">
        <title>Whole-genome landscape of Medicago truncatula symbiotic genes.</title>
        <authorList>
            <person name="Pecrix Y."/>
            <person name="Staton S.E."/>
            <person name="Sallet E."/>
            <person name="Lelandais-Briere C."/>
            <person name="Moreau S."/>
            <person name="Carrere S."/>
            <person name="Blein T."/>
            <person name="Jardinaud M.F."/>
            <person name="Latrasse D."/>
            <person name="Zouine M."/>
            <person name="Zahm M."/>
            <person name="Kreplak J."/>
            <person name="Mayjonade B."/>
            <person name="Satge C."/>
            <person name="Perez M."/>
            <person name="Cauet S."/>
            <person name="Marande W."/>
            <person name="Chantry-Darmon C."/>
            <person name="Lopez-Roques C."/>
            <person name="Bouchez O."/>
            <person name="Berard A."/>
            <person name="Debelle F."/>
            <person name="Munos S."/>
            <person name="Bendahmane A."/>
            <person name="Berges H."/>
            <person name="Niebel A."/>
            <person name="Buitink J."/>
            <person name="Frugier F."/>
            <person name="Benhamed M."/>
            <person name="Crespi M."/>
            <person name="Gouzy J."/>
            <person name="Gamas P."/>
        </authorList>
    </citation>
    <scope>NUCLEOTIDE SEQUENCE [LARGE SCALE GENOMIC DNA]</scope>
    <source>
        <strain evidence="7">cv. Jemalong A17</strain>
    </source>
</reference>
<dbReference type="AlphaFoldDB" id="A0A072TGQ3"/>
<organism evidence="3 6">
    <name type="scientific">Medicago truncatula</name>
    <name type="common">Barrel medic</name>
    <name type="synonym">Medicago tribuloides</name>
    <dbReference type="NCBI Taxonomy" id="3880"/>
    <lineage>
        <taxon>Eukaryota</taxon>
        <taxon>Viridiplantae</taxon>
        <taxon>Streptophyta</taxon>
        <taxon>Embryophyta</taxon>
        <taxon>Tracheophyta</taxon>
        <taxon>Spermatophyta</taxon>
        <taxon>Magnoliopsida</taxon>
        <taxon>eudicotyledons</taxon>
        <taxon>Gunneridae</taxon>
        <taxon>Pentapetalae</taxon>
        <taxon>rosids</taxon>
        <taxon>fabids</taxon>
        <taxon>Fabales</taxon>
        <taxon>Fabaceae</taxon>
        <taxon>Papilionoideae</taxon>
        <taxon>50 kb inversion clade</taxon>
        <taxon>NPAAA clade</taxon>
        <taxon>Hologalegina</taxon>
        <taxon>IRL clade</taxon>
        <taxon>Trifolieae</taxon>
        <taxon>Medicago</taxon>
    </lineage>
</organism>
<name>A0A072TGQ3_MEDTR</name>
<feature type="signal peptide" evidence="1">
    <location>
        <begin position="1"/>
        <end position="22"/>
    </location>
</feature>
<evidence type="ECO:0000313" key="3">
    <source>
        <dbReference type="EMBL" id="KEH16168.1"/>
    </source>
</evidence>
<evidence type="ECO:0000256" key="1">
    <source>
        <dbReference type="SAM" id="SignalP"/>
    </source>
</evidence>
<dbReference type="GO" id="GO:0046872">
    <property type="term" value="F:metal ion binding"/>
    <property type="evidence" value="ECO:0007669"/>
    <property type="project" value="InterPro"/>
</dbReference>
<feature type="chain" id="PRO_5014498672" evidence="1">
    <location>
        <begin position="23"/>
        <end position="59"/>
    </location>
</feature>
<accession>A0A072TGQ3</accession>